<sequence>MCVKCSNTSQGCWQTVSSEYLHWARWESETVVFNELTAETHLLNDLTLAILLILSESPLSCSMLLSQLYLEYQLDQDTLTDLQLSHLLNELDELGLIESVSV</sequence>
<accession>A0A4P9VRT7</accession>
<dbReference type="InterPro" id="IPR027599">
    <property type="entry name" value="PqqD-rel_X"/>
</dbReference>
<proteinExistence type="predicted"/>
<evidence type="ECO:0000313" key="2">
    <source>
        <dbReference type="Proteomes" id="UP000257039"/>
    </source>
</evidence>
<reference evidence="1 2" key="1">
    <citation type="submission" date="2017-04" db="EMBL/GenBank/DDBJ databases">
        <title>Draft genome sequence of Zooshikella ganghwensis VG4 isolated from Red Sea sediments.</title>
        <authorList>
            <person name="Rehman Z."/>
            <person name="Alam I."/>
            <person name="Kamau A."/>
            <person name="Bajic V."/>
            <person name="Leiknes T."/>
        </authorList>
    </citation>
    <scope>NUCLEOTIDE SEQUENCE [LARGE SCALE GENOMIC DNA]</scope>
    <source>
        <strain evidence="1 2">VG4</strain>
    </source>
</reference>
<name>A0A4P9VRT7_9GAMM</name>
<evidence type="ECO:0000313" key="1">
    <source>
        <dbReference type="EMBL" id="RDH44780.1"/>
    </source>
</evidence>
<dbReference type="NCBIfam" id="TIGR04353">
    <property type="entry name" value="PqqD_rel_X"/>
    <property type="match status" value="1"/>
</dbReference>
<keyword evidence="2" id="KW-1185">Reference proteome</keyword>
<gene>
    <name evidence="1" type="ORF">B9G39_15810</name>
</gene>
<dbReference type="Proteomes" id="UP000257039">
    <property type="component" value="Unassembled WGS sequence"/>
</dbReference>
<dbReference type="EMBL" id="NDXW01000001">
    <property type="protein sequence ID" value="RDH44780.1"/>
    <property type="molecule type" value="Genomic_DNA"/>
</dbReference>
<protein>
    <submittedName>
        <fullName evidence="1">HPr-rel-A system PqqD family peptide chaperone</fullName>
    </submittedName>
</protein>
<dbReference type="AlphaFoldDB" id="A0A4P9VRT7"/>
<organism evidence="1 2">
    <name type="scientific">Zooshikella ganghwensis</name>
    <dbReference type="NCBI Taxonomy" id="202772"/>
    <lineage>
        <taxon>Bacteria</taxon>
        <taxon>Pseudomonadati</taxon>
        <taxon>Pseudomonadota</taxon>
        <taxon>Gammaproteobacteria</taxon>
        <taxon>Oceanospirillales</taxon>
        <taxon>Zooshikellaceae</taxon>
        <taxon>Zooshikella</taxon>
    </lineage>
</organism>
<comment type="caution">
    <text evidence="1">The sequence shown here is derived from an EMBL/GenBank/DDBJ whole genome shotgun (WGS) entry which is preliminary data.</text>
</comment>